<gene>
    <name evidence="1" type="ORF">AFERRI_390012</name>
</gene>
<comment type="caution">
    <text evidence="1">The sequence shown here is derived from an EMBL/GenBank/DDBJ whole genome shotgun (WGS) entry which is preliminary data.</text>
</comment>
<evidence type="ECO:0000313" key="1">
    <source>
        <dbReference type="EMBL" id="CDQ10048.1"/>
    </source>
</evidence>
<accession>A0A060UTF3</accession>
<name>A0A060UTF3_9PROT</name>
<sequence>MPHAFPTDSHDASGFFQRAAIGSANSKMKHQRVLLPYGQSLEMSLYSIRVYIVFDFRPRILRKSISVSRLTVLMLQFNTLGLDIGGSKGVANAPVSCAAVPLAARGTLVA</sequence>
<proteinExistence type="predicted"/>
<organism evidence="1">
    <name type="scientific">Acidithiobacillus ferrivorans</name>
    <dbReference type="NCBI Taxonomy" id="160808"/>
    <lineage>
        <taxon>Bacteria</taxon>
        <taxon>Pseudomonadati</taxon>
        <taxon>Pseudomonadota</taxon>
        <taxon>Acidithiobacillia</taxon>
        <taxon>Acidithiobacillales</taxon>
        <taxon>Acidithiobacillaceae</taxon>
        <taxon>Acidithiobacillus</taxon>
    </lineage>
</organism>
<dbReference type="EMBL" id="CCCS020000033">
    <property type="protein sequence ID" value="CDQ10048.1"/>
    <property type="molecule type" value="Genomic_DNA"/>
</dbReference>
<reference evidence="1" key="1">
    <citation type="submission" date="2014-03" db="EMBL/GenBank/DDBJ databases">
        <authorList>
            <person name="Genoscope - CEA"/>
        </authorList>
    </citation>
    <scope>NUCLEOTIDE SEQUENCE [LARGE SCALE GENOMIC DNA]</scope>
    <source>
        <strain evidence="1">CF27</strain>
    </source>
</reference>
<protein>
    <submittedName>
        <fullName evidence="1">Uncharacterized protein</fullName>
    </submittedName>
</protein>
<reference evidence="1" key="2">
    <citation type="submission" date="2014-07" db="EMBL/GenBank/DDBJ databases">
        <title>Initial genome analysis of the psychrotolerant acidophile Acidithiobacillus ferrivorans CF27: insights into iron and sulfur oxidation pathways and into biofilm formation.</title>
        <authorList>
            <person name="Talla E."/>
            <person name="Hedrich S."/>
            <person name="Mangenot S."/>
            <person name="Ji B."/>
            <person name="Johnson D.B."/>
            <person name="Barbe V."/>
            <person name="Bonnefoy V."/>
        </authorList>
    </citation>
    <scope>NUCLEOTIDE SEQUENCE [LARGE SCALE GENOMIC DNA]</scope>
    <source>
        <strain evidence="1">CF27</strain>
    </source>
</reference>
<dbReference type="AlphaFoldDB" id="A0A060UTF3"/>